<name>A0A7R8H2P4_LEPSM</name>
<dbReference type="EMBL" id="HG994592">
    <property type="protein sequence ID" value="CAF2827612.1"/>
    <property type="molecule type" value="Genomic_DNA"/>
</dbReference>
<protein>
    <submittedName>
        <fullName evidence="2">(salmon louse) hypothetical protein</fullName>
    </submittedName>
</protein>
<feature type="compositionally biased region" description="Low complexity" evidence="1">
    <location>
        <begin position="49"/>
        <end position="65"/>
    </location>
</feature>
<keyword evidence="3" id="KW-1185">Reference proteome</keyword>
<dbReference type="AlphaFoldDB" id="A0A7R8H2P4"/>
<accession>A0A7R8H2P4</accession>
<reference evidence="2" key="1">
    <citation type="submission" date="2021-02" db="EMBL/GenBank/DDBJ databases">
        <authorList>
            <person name="Bekaert M."/>
        </authorList>
    </citation>
    <scope>NUCLEOTIDE SEQUENCE</scope>
    <source>
        <strain evidence="2">IoA-00</strain>
    </source>
</reference>
<feature type="compositionally biased region" description="Basic residues" evidence="1">
    <location>
        <begin position="1"/>
        <end position="10"/>
    </location>
</feature>
<proteinExistence type="predicted"/>
<sequence>MDRSLKRSYRIPRIDPPPPSSIHNQYNNNNRSIHRRRKSISPILHQGVSMDNSRSMRRMSASSSSQPKNRNGAGHFYLKVAVHNRLLKKPNYPHALSRPLLLHLHPAQNHLALRGFIVSQKLLHKPRKKTDLRRESYRNRQRYYPARPAAADIEWAIDVARSHWMQEIGPPPEQSSPPSLNHEQELAFAKKKPAFWTRLLLLLSLRNQRTHPIHSSSDNENNINPHICVSTVEGRCEVCDILMI</sequence>
<evidence type="ECO:0000313" key="2">
    <source>
        <dbReference type="EMBL" id="CAF2827612.1"/>
    </source>
</evidence>
<evidence type="ECO:0000256" key="1">
    <source>
        <dbReference type="SAM" id="MobiDB-lite"/>
    </source>
</evidence>
<evidence type="ECO:0000313" key="3">
    <source>
        <dbReference type="Proteomes" id="UP000675881"/>
    </source>
</evidence>
<organism evidence="2 3">
    <name type="scientific">Lepeophtheirus salmonis</name>
    <name type="common">Salmon louse</name>
    <name type="synonym">Caligus salmonis</name>
    <dbReference type="NCBI Taxonomy" id="72036"/>
    <lineage>
        <taxon>Eukaryota</taxon>
        <taxon>Metazoa</taxon>
        <taxon>Ecdysozoa</taxon>
        <taxon>Arthropoda</taxon>
        <taxon>Crustacea</taxon>
        <taxon>Multicrustacea</taxon>
        <taxon>Hexanauplia</taxon>
        <taxon>Copepoda</taxon>
        <taxon>Siphonostomatoida</taxon>
        <taxon>Caligidae</taxon>
        <taxon>Lepeophtheirus</taxon>
    </lineage>
</organism>
<gene>
    <name evidence="2" type="ORF">LSAA_4211</name>
</gene>
<feature type="region of interest" description="Disordered" evidence="1">
    <location>
        <begin position="1"/>
        <end position="72"/>
    </location>
</feature>
<dbReference type="Proteomes" id="UP000675881">
    <property type="component" value="Chromosome 13"/>
</dbReference>